<organism evidence="1 2">
    <name type="scientific">Acidisarcina polymorpha</name>
    <dbReference type="NCBI Taxonomy" id="2211140"/>
    <lineage>
        <taxon>Bacteria</taxon>
        <taxon>Pseudomonadati</taxon>
        <taxon>Acidobacteriota</taxon>
        <taxon>Terriglobia</taxon>
        <taxon>Terriglobales</taxon>
        <taxon>Acidobacteriaceae</taxon>
        <taxon>Acidisarcina</taxon>
    </lineage>
</organism>
<proteinExistence type="predicted"/>
<dbReference type="AlphaFoldDB" id="A0A2Z5FTH5"/>
<reference evidence="1 2" key="1">
    <citation type="journal article" date="2018" name="Front. Microbiol.">
        <title>Hydrolytic Capabilities as a Key to Environmental Success: Chitinolytic and Cellulolytic Acidobacteria From Acidic Sub-arctic Soils and Boreal Peatlands.</title>
        <authorList>
            <person name="Belova S.E."/>
            <person name="Ravin N.V."/>
            <person name="Pankratov T.A."/>
            <person name="Rakitin A.L."/>
            <person name="Ivanova A.A."/>
            <person name="Beletsky A.V."/>
            <person name="Mardanov A.V."/>
            <person name="Sinninghe Damste J.S."/>
            <person name="Dedysh S.N."/>
        </authorList>
    </citation>
    <scope>NUCLEOTIDE SEQUENCE [LARGE SCALE GENOMIC DNA]</scope>
    <source>
        <strain evidence="1 2">SBC82</strain>
    </source>
</reference>
<dbReference type="KEGG" id="abas:ACPOL_0788"/>
<keyword evidence="2" id="KW-1185">Reference proteome</keyword>
<dbReference type="Proteomes" id="UP000253606">
    <property type="component" value="Chromosome"/>
</dbReference>
<evidence type="ECO:0000313" key="2">
    <source>
        <dbReference type="Proteomes" id="UP000253606"/>
    </source>
</evidence>
<protein>
    <submittedName>
        <fullName evidence="1">Uncharacterized protein</fullName>
    </submittedName>
</protein>
<name>A0A2Z5FTH5_9BACT</name>
<gene>
    <name evidence="1" type="ORF">ACPOL_0788</name>
</gene>
<dbReference type="EMBL" id="CP030840">
    <property type="protein sequence ID" value="AXC10149.1"/>
    <property type="molecule type" value="Genomic_DNA"/>
</dbReference>
<accession>A0A2Z5FTH5</accession>
<evidence type="ECO:0000313" key="1">
    <source>
        <dbReference type="EMBL" id="AXC10149.1"/>
    </source>
</evidence>
<sequence>MATGVAAAHRITIRIEHRSAYLLCSLRSYGAELAIDGKCGLNDYIA</sequence>